<comment type="similarity">
    <text evidence="4 19">Belongs to the CobS family.</text>
</comment>
<evidence type="ECO:0000256" key="6">
    <source>
        <dbReference type="ARBA" id="ARBA00015850"/>
    </source>
</evidence>
<dbReference type="GO" id="GO:0005886">
    <property type="term" value="C:plasma membrane"/>
    <property type="evidence" value="ECO:0007669"/>
    <property type="project" value="UniProtKB-SubCell"/>
</dbReference>
<dbReference type="GO" id="GO:0009236">
    <property type="term" value="P:cobalamin biosynthetic process"/>
    <property type="evidence" value="ECO:0007669"/>
    <property type="project" value="UniProtKB-UniRule"/>
</dbReference>
<evidence type="ECO:0000256" key="3">
    <source>
        <dbReference type="ARBA" id="ARBA00004663"/>
    </source>
</evidence>
<feature type="transmembrane region" description="Helical" evidence="19">
    <location>
        <begin position="118"/>
        <end position="143"/>
    </location>
</feature>
<dbReference type="PANTHER" id="PTHR34148:SF1">
    <property type="entry name" value="ADENOSYLCOBINAMIDE-GDP RIBAZOLETRANSFERASE"/>
    <property type="match status" value="1"/>
</dbReference>
<keyword evidence="11 19" id="KW-0460">Magnesium</keyword>
<keyword evidence="7 19" id="KW-1003">Cell membrane</keyword>
<evidence type="ECO:0000256" key="7">
    <source>
        <dbReference type="ARBA" id="ARBA00022475"/>
    </source>
</evidence>
<evidence type="ECO:0000256" key="10">
    <source>
        <dbReference type="ARBA" id="ARBA00022692"/>
    </source>
</evidence>
<evidence type="ECO:0000256" key="4">
    <source>
        <dbReference type="ARBA" id="ARBA00010561"/>
    </source>
</evidence>
<dbReference type="EMBL" id="CM001167">
    <property type="protein sequence ID" value="EGJ71409.1"/>
    <property type="molecule type" value="Genomic_DNA"/>
</dbReference>
<keyword evidence="21" id="KW-1185">Reference proteome</keyword>
<dbReference type="PANTHER" id="PTHR34148">
    <property type="entry name" value="ADENOSYLCOBINAMIDE-GDP RIBAZOLETRANSFERASE"/>
    <property type="match status" value="1"/>
</dbReference>
<proteinExistence type="inferred from homology"/>
<sequence length="251" mass="28014">MIKDIAAALQFFTRLPFYKLKIFNVPAEHFKQAINYWPVIGWLTAGVMSMTLWFSSYIFPYPIAIILAILSRLLLTGALHEDGLSDFFDGLGGGTTRERVLEIMKDSHIGTYGVLSHIIYFLLLFQCLSALPIETAALAILVADPLAKLISSYINKVLPYARTEETSKAKVVYGKMSVSTFIIAHLFGLLPLILLIPYAIWWVALFPILTFLLIAVILKRRIQGYTGDCCGASFLLCEISIYLGILLALNI</sequence>
<keyword evidence="12 19" id="KW-1133">Transmembrane helix</keyword>
<evidence type="ECO:0000313" key="20">
    <source>
        <dbReference type="EMBL" id="EGJ71409.1"/>
    </source>
</evidence>
<evidence type="ECO:0000313" key="21">
    <source>
        <dbReference type="Proteomes" id="UP000018439"/>
    </source>
</evidence>
<comment type="catalytic activity">
    <reaction evidence="18 19">
        <text>alpha-ribazole 5'-phosphate + adenosylcob(III)inamide-GDP = adenosylcob(III)alamin 5'-phosphate + GMP + H(+)</text>
        <dbReference type="Rhea" id="RHEA:23560"/>
        <dbReference type="ChEBI" id="CHEBI:15378"/>
        <dbReference type="ChEBI" id="CHEBI:57918"/>
        <dbReference type="ChEBI" id="CHEBI:58115"/>
        <dbReference type="ChEBI" id="CHEBI:60487"/>
        <dbReference type="ChEBI" id="CHEBI:60493"/>
        <dbReference type="EC" id="2.7.8.26"/>
    </reaction>
</comment>
<dbReference type="NCBIfam" id="TIGR00317">
    <property type="entry name" value="cobS"/>
    <property type="match status" value="1"/>
</dbReference>
<comment type="catalytic activity">
    <reaction evidence="17 19">
        <text>alpha-ribazole + adenosylcob(III)inamide-GDP = adenosylcob(III)alamin + GMP + H(+)</text>
        <dbReference type="Rhea" id="RHEA:16049"/>
        <dbReference type="ChEBI" id="CHEBI:10329"/>
        <dbReference type="ChEBI" id="CHEBI:15378"/>
        <dbReference type="ChEBI" id="CHEBI:18408"/>
        <dbReference type="ChEBI" id="CHEBI:58115"/>
        <dbReference type="ChEBI" id="CHEBI:60487"/>
        <dbReference type="EC" id="2.7.8.26"/>
    </reaction>
</comment>
<comment type="cofactor">
    <cofactor evidence="1 19">
        <name>Mg(2+)</name>
        <dbReference type="ChEBI" id="CHEBI:18420"/>
    </cofactor>
</comment>
<dbReference type="HAMAP" id="MF_00719">
    <property type="entry name" value="CobS"/>
    <property type="match status" value="1"/>
</dbReference>
<dbReference type="eggNOG" id="COG0368">
    <property type="taxonomic scope" value="Bacteria"/>
</dbReference>
<evidence type="ECO:0000256" key="19">
    <source>
        <dbReference type="HAMAP-Rule" id="MF_00719"/>
    </source>
</evidence>
<comment type="subcellular location">
    <subcellularLocation>
        <location evidence="2 19">Cell membrane</location>
        <topology evidence="2 19">Multi-pass membrane protein</topology>
    </subcellularLocation>
</comment>
<evidence type="ECO:0000256" key="17">
    <source>
        <dbReference type="ARBA" id="ARBA00048623"/>
    </source>
</evidence>
<organism evidence="20 21">
    <name type="scientific">Bacteroides coprosuis DSM 18011</name>
    <dbReference type="NCBI Taxonomy" id="679937"/>
    <lineage>
        <taxon>Bacteria</taxon>
        <taxon>Pseudomonadati</taxon>
        <taxon>Bacteroidota</taxon>
        <taxon>Bacteroidia</taxon>
        <taxon>Bacteroidales</taxon>
        <taxon>Bacteroidaceae</taxon>
        <taxon>Bacteroides</taxon>
    </lineage>
</organism>
<evidence type="ECO:0000256" key="2">
    <source>
        <dbReference type="ARBA" id="ARBA00004651"/>
    </source>
</evidence>
<evidence type="ECO:0000256" key="1">
    <source>
        <dbReference type="ARBA" id="ARBA00001946"/>
    </source>
</evidence>
<dbReference type="GO" id="GO:0008818">
    <property type="term" value="F:cobalamin 5'-phosphate synthase activity"/>
    <property type="evidence" value="ECO:0007669"/>
    <property type="project" value="UniProtKB-UniRule"/>
</dbReference>
<dbReference type="GO" id="GO:0051073">
    <property type="term" value="F:adenosylcobinamide-GDP ribazoletransferase activity"/>
    <property type="evidence" value="ECO:0007669"/>
    <property type="project" value="UniProtKB-UniRule"/>
</dbReference>
<name>F3ZUU9_9BACE</name>
<evidence type="ECO:0000256" key="16">
    <source>
        <dbReference type="ARBA" id="ARBA00032853"/>
    </source>
</evidence>
<dbReference type="UniPathway" id="UPA00148">
    <property type="reaction ID" value="UER00238"/>
</dbReference>
<evidence type="ECO:0000256" key="15">
    <source>
        <dbReference type="ARBA" id="ARBA00032605"/>
    </source>
</evidence>
<protein>
    <recommendedName>
        <fullName evidence="6 19">Adenosylcobinamide-GDP ribazoletransferase</fullName>
        <ecNumber evidence="5 19">2.7.8.26</ecNumber>
    </recommendedName>
    <alternativeName>
        <fullName evidence="16 19">Cobalamin synthase</fullName>
    </alternativeName>
    <alternativeName>
        <fullName evidence="15 19">Cobalamin-5'-phosphate synthase</fullName>
    </alternativeName>
</protein>
<evidence type="ECO:0000256" key="5">
    <source>
        <dbReference type="ARBA" id="ARBA00013200"/>
    </source>
</evidence>
<feature type="transmembrane region" description="Helical" evidence="19">
    <location>
        <begin position="61"/>
        <end position="79"/>
    </location>
</feature>
<reference evidence="20 21" key="1">
    <citation type="journal article" date="2011" name="Stand. Genomic Sci.">
        <title>Non-contiguous finished genome sequence of Bacteroides coprosuis type strain (PC139).</title>
        <authorList>
            <person name="Land M."/>
            <person name="Held B."/>
            <person name="Gronow S."/>
            <person name="Abt B."/>
            <person name="Lucas S."/>
            <person name="Del Rio T.G."/>
            <person name="Nolan M."/>
            <person name="Tice H."/>
            <person name="Cheng J.F."/>
            <person name="Pitluck S."/>
            <person name="Liolios K."/>
            <person name="Pagani I."/>
            <person name="Ivanova N."/>
            <person name="Mavromatis K."/>
            <person name="Mikhailova N."/>
            <person name="Pati A."/>
            <person name="Tapia R."/>
            <person name="Han C."/>
            <person name="Goodwin L."/>
            <person name="Chen A."/>
            <person name="Palaniappan K."/>
            <person name="Hauser L."/>
            <person name="Brambilla E.M."/>
            <person name="Rohde M."/>
            <person name="Goker M."/>
            <person name="Detter J.C."/>
            <person name="Woyke T."/>
            <person name="Bristow J."/>
            <person name="Eisen J.A."/>
            <person name="Markowitz V."/>
            <person name="Hugenholtz P."/>
            <person name="Kyrpides N.C."/>
            <person name="Klenk H.P."/>
            <person name="Lapidus A."/>
        </authorList>
    </citation>
    <scope>NUCLEOTIDE SEQUENCE</scope>
    <source>
        <strain evidence="20 21">DSM 18011</strain>
    </source>
</reference>
<keyword evidence="8 19" id="KW-0169">Cobalamin biosynthesis</keyword>
<comment type="pathway">
    <text evidence="3 19">Cofactor biosynthesis; adenosylcobalamin biosynthesis; adenosylcobalamin from cob(II)yrinate a,c-diamide: step 7/7.</text>
</comment>
<evidence type="ECO:0000256" key="14">
    <source>
        <dbReference type="ARBA" id="ARBA00025228"/>
    </source>
</evidence>
<keyword evidence="10 19" id="KW-0812">Transmembrane</keyword>
<dbReference type="InterPro" id="IPR003805">
    <property type="entry name" value="CobS"/>
</dbReference>
<dbReference type="HOGENOM" id="CLU_057426_1_1_10"/>
<dbReference type="AlphaFoldDB" id="F3ZUU9"/>
<evidence type="ECO:0000256" key="18">
    <source>
        <dbReference type="ARBA" id="ARBA00049504"/>
    </source>
</evidence>
<dbReference type="Pfam" id="PF02654">
    <property type="entry name" value="CobS"/>
    <property type="match status" value="1"/>
</dbReference>
<evidence type="ECO:0000256" key="8">
    <source>
        <dbReference type="ARBA" id="ARBA00022573"/>
    </source>
</evidence>
<evidence type="ECO:0000256" key="13">
    <source>
        <dbReference type="ARBA" id="ARBA00023136"/>
    </source>
</evidence>
<dbReference type="Proteomes" id="UP000018439">
    <property type="component" value="Chromosome"/>
</dbReference>
<dbReference type="EC" id="2.7.8.26" evidence="5 19"/>
<gene>
    <name evidence="19" type="primary">cobS</name>
    <name evidence="20" type="ORF">Bcop_1205</name>
</gene>
<keyword evidence="9 19" id="KW-0808">Transferase</keyword>
<evidence type="ECO:0000256" key="9">
    <source>
        <dbReference type="ARBA" id="ARBA00022679"/>
    </source>
</evidence>
<feature type="transmembrane region" description="Helical" evidence="19">
    <location>
        <begin position="172"/>
        <end position="193"/>
    </location>
</feature>
<accession>F3ZUU9</accession>
<feature type="transmembrane region" description="Helical" evidence="19">
    <location>
        <begin position="199"/>
        <end position="218"/>
    </location>
</feature>
<dbReference type="STRING" id="679937.Bcop_1205"/>
<feature type="transmembrane region" description="Helical" evidence="19">
    <location>
        <begin position="230"/>
        <end position="249"/>
    </location>
</feature>
<evidence type="ECO:0000256" key="11">
    <source>
        <dbReference type="ARBA" id="ARBA00022842"/>
    </source>
</evidence>
<evidence type="ECO:0000256" key="12">
    <source>
        <dbReference type="ARBA" id="ARBA00022989"/>
    </source>
</evidence>
<dbReference type="OrthoDB" id="9794626at2"/>
<keyword evidence="13 19" id="KW-0472">Membrane</keyword>
<comment type="function">
    <text evidence="14 19">Joins adenosylcobinamide-GDP and alpha-ribazole to generate adenosylcobalamin (Ado-cobalamin). Also synthesizes adenosylcobalamin 5'-phosphate from adenosylcobinamide-GDP and alpha-ribazole 5'-phosphate.</text>
</comment>